<sequence length="128" mass="14536">MSRSVCVFHVVRAQTQELGLHSTLETPPGTVTAKYFHVLKQLIFTSLVECLRFAINRRLDGGQPDSDYGAYSMRVALLFAVKTRIRDKNMQSTRLPSVRGDETVELVSTTSKHLASDHVSLHFQRYLR</sequence>
<accession>A0A059JFG5</accession>
<keyword evidence="2" id="KW-1185">Reference proteome</keyword>
<dbReference type="AlphaFoldDB" id="A0A059JFG5"/>
<gene>
    <name evidence="1" type="ORF">H109_01769</name>
</gene>
<dbReference type="OMA" id="CLRFAIN"/>
<reference evidence="1 2" key="1">
    <citation type="submission" date="2014-02" db="EMBL/GenBank/DDBJ databases">
        <title>The Genome Sequence of Trichophyton interdigitale MR816.</title>
        <authorList>
            <consortium name="The Broad Institute Genomics Platform"/>
            <person name="Cuomo C.A."/>
            <person name="White T.C."/>
            <person name="Graser Y."/>
            <person name="Martinez-Rossi N."/>
            <person name="Heitman J."/>
            <person name="Young S.K."/>
            <person name="Zeng Q."/>
            <person name="Gargeya S."/>
            <person name="Abouelleil A."/>
            <person name="Alvarado L."/>
            <person name="Chapman S.B."/>
            <person name="Gainer-Dewar J."/>
            <person name="Goldberg J."/>
            <person name="Griggs A."/>
            <person name="Gujja S."/>
            <person name="Hansen M."/>
            <person name="Howarth C."/>
            <person name="Imamovic A."/>
            <person name="Larimer J."/>
            <person name="Martinez D."/>
            <person name="Murphy C."/>
            <person name="Pearson M.D."/>
            <person name="Persinoti G."/>
            <person name="Poon T."/>
            <person name="Priest M."/>
            <person name="Roberts A.D."/>
            <person name="Saif S."/>
            <person name="Shea T.D."/>
            <person name="Sykes S.N."/>
            <person name="Wortman J."/>
            <person name="Nusbaum C."/>
            <person name="Birren B."/>
        </authorList>
    </citation>
    <scope>NUCLEOTIDE SEQUENCE [LARGE SCALE GENOMIC DNA]</scope>
    <source>
        <strain evidence="1 2">MR816</strain>
    </source>
</reference>
<dbReference type="Proteomes" id="UP000024533">
    <property type="component" value="Unassembled WGS sequence"/>
</dbReference>
<protein>
    <submittedName>
        <fullName evidence="1">Uncharacterized protein</fullName>
    </submittedName>
</protein>
<dbReference type="OrthoDB" id="10307953at2759"/>
<comment type="caution">
    <text evidence="1">The sequence shown here is derived from an EMBL/GenBank/DDBJ whole genome shotgun (WGS) entry which is preliminary data.</text>
</comment>
<proteinExistence type="predicted"/>
<dbReference type="EMBL" id="AOKY01000135">
    <property type="protein sequence ID" value="KDB26423.1"/>
    <property type="molecule type" value="Genomic_DNA"/>
</dbReference>
<organism evidence="1 2">
    <name type="scientific">Trichophyton interdigitale (strain MR816)</name>
    <dbReference type="NCBI Taxonomy" id="1215338"/>
    <lineage>
        <taxon>Eukaryota</taxon>
        <taxon>Fungi</taxon>
        <taxon>Dikarya</taxon>
        <taxon>Ascomycota</taxon>
        <taxon>Pezizomycotina</taxon>
        <taxon>Eurotiomycetes</taxon>
        <taxon>Eurotiomycetidae</taxon>
        <taxon>Onygenales</taxon>
        <taxon>Arthrodermataceae</taxon>
        <taxon>Trichophyton</taxon>
    </lineage>
</organism>
<dbReference type="HOGENOM" id="CLU_2122831_0_0_1"/>
<evidence type="ECO:0000313" key="1">
    <source>
        <dbReference type="EMBL" id="KDB26423.1"/>
    </source>
</evidence>
<name>A0A059JFG5_TRIIM</name>
<evidence type="ECO:0000313" key="2">
    <source>
        <dbReference type="Proteomes" id="UP000024533"/>
    </source>
</evidence>